<evidence type="ECO:0000313" key="2">
    <source>
        <dbReference type="Proteomes" id="UP001202180"/>
    </source>
</evidence>
<comment type="caution">
    <text evidence="1">The sequence shown here is derived from an EMBL/GenBank/DDBJ whole genome shotgun (WGS) entry which is preliminary data.</text>
</comment>
<proteinExistence type="predicted"/>
<dbReference type="Pfam" id="PF07087">
    <property type="entry name" value="DUF1353"/>
    <property type="match status" value="1"/>
</dbReference>
<gene>
    <name evidence="1" type="ORF">M0L20_18160</name>
</gene>
<evidence type="ECO:0000313" key="1">
    <source>
        <dbReference type="EMBL" id="MCK8493796.1"/>
    </source>
</evidence>
<dbReference type="EMBL" id="JALPRF010000003">
    <property type="protein sequence ID" value="MCK8493796.1"/>
    <property type="molecule type" value="Genomic_DNA"/>
</dbReference>
<reference evidence="1 2" key="1">
    <citation type="submission" date="2022-04" db="EMBL/GenBank/DDBJ databases">
        <title>Spirosoma sp. strain RP8 genome sequencing and assembly.</title>
        <authorList>
            <person name="Jung Y."/>
        </authorList>
    </citation>
    <scope>NUCLEOTIDE SEQUENCE [LARGE SCALE GENOMIC DNA]</scope>
    <source>
        <strain evidence="1 2">RP8</strain>
    </source>
</reference>
<sequence length="128" mass="15278">MSQQPIVVRYKEEDPLKADRWELVSSVTFMTKAGQVIVPSGYTTDFASVPMLLWGFFPPIGRHNRATLLHDWWYDNRLFEAELGLKQARRLADEQLYEQLKAVEPRKPIRNYCMYLACRWFGHRWWVN</sequence>
<organism evidence="1 2">
    <name type="scientific">Spirosoma liriopis</name>
    <dbReference type="NCBI Taxonomy" id="2937440"/>
    <lineage>
        <taxon>Bacteria</taxon>
        <taxon>Pseudomonadati</taxon>
        <taxon>Bacteroidota</taxon>
        <taxon>Cytophagia</taxon>
        <taxon>Cytophagales</taxon>
        <taxon>Cytophagaceae</taxon>
        <taxon>Spirosoma</taxon>
    </lineage>
</organism>
<accession>A0ABT0HNP4</accession>
<dbReference type="Proteomes" id="UP001202180">
    <property type="component" value="Unassembled WGS sequence"/>
</dbReference>
<name>A0ABT0HNP4_9BACT</name>
<dbReference type="InterPro" id="IPR010767">
    <property type="entry name" value="Phage_CGC-2007_Cje0229"/>
</dbReference>
<protein>
    <submittedName>
        <fullName evidence="1">DUF1353 domain-containing protein</fullName>
    </submittedName>
</protein>
<dbReference type="RefSeq" id="WP_248478421.1">
    <property type="nucleotide sequence ID" value="NZ_JALPRF010000003.1"/>
</dbReference>
<keyword evidence="2" id="KW-1185">Reference proteome</keyword>